<evidence type="ECO:0000256" key="1">
    <source>
        <dbReference type="SAM" id="Phobius"/>
    </source>
</evidence>
<sequence>MDNNNNKRCNCCQIFFNDCNLLCSHIAAKLRDDLLIGTEHSYKVIPKCNTPQQEFIRENNKLLEAGHNTMTSEEKKSIVLADPKFGMFSLFKYHVTRGFKNEMLIKKNAVYCSHIFSLLTFLPVLIFFSQWAIYIALVSDEAIMVEKLEFCPNQGNWRQKLIMFGACALYFVKSFFLWDNLTDRTRLNKMIPATDTWTMIDTFQEFGFNLFVYAANIWIIFNGNSVSEMVMDCLAMEFLMNLDNEFEQLYFEYLPEAADDIYDNVFISYTENYKLLEKKENHCSFYCLHCVTFIPFKLLLTSLLLFPIFCAFMMVYAPLCK</sequence>
<reference evidence="2" key="1">
    <citation type="journal article" date="2020" name="Nature">
        <title>Giant virus diversity and host interactions through global metagenomics.</title>
        <authorList>
            <person name="Schulz F."/>
            <person name="Roux S."/>
            <person name="Paez-Espino D."/>
            <person name="Jungbluth S."/>
            <person name="Walsh D.A."/>
            <person name="Denef V.J."/>
            <person name="McMahon K.D."/>
            <person name="Konstantinidis K.T."/>
            <person name="Eloe-Fadrosh E.A."/>
            <person name="Kyrpides N.C."/>
            <person name="Woyke T."/>
        </authorList>
    </citation>
    <scope>NUCLEOTIDE SEQUENCE</scope>
    <source>
        <strain evidence="2">GVMAG-M-3300024261-37</strain>
    </source>
</reference>
<keyword evidence="1" id="KW-0472">Membrane</keyword>
<keyword evidence="1" id="KW-1133">Transmembrane helix</keyword>
<accession>A0A6C0IRI9</accession>
<evidence type="ECO:0000313" key="2">
    <source>
        <dbReference type="EMBL" id="QHT95190.1"/>
    </source>
</evidence>
<dbReference type="AlphaFoldDB" id="A0A6C0IRI9"/>
<feature type="transmembrane region" description="Helical" evidence="1">
    <location>
        <begin position="109"/>
        <end position="137"/>
    </location>
</feature>
<name>A0A6C0IRI9_9ZZZZ</name>
<feature type="transmembrane region" description="Helical" evidence="1">
    <location>
        <begin position="157"/>
        <end position="178"/>
    </location>
</feature>
<feature type="transmembrane region" description="Helical" evidence="1">
    <location>
        <begin position="298"/>
        <end position="319"/>
    </location>
</feature>
<proteinExistence type="predicted"/>
<keyword evidence="1" id="KW-0812">Transmembrane</keyword>
<protein>
    <submittedName>
        <fullName evidence="2">Uncharacterized protein</fullName>
    </submittedName>
</protein>
<dbReference type="EMBL" id="MN740236">
    <property type="protein sequence ID" value="QHT95190.1"/>
    <property type="molecule type" value="Genomic_DNA"/>
</dbReference>
<organism evidence="2">
    <name type="scientific">viral metagenome</name>
    <dbReference type="NCBI Taxonomy" id="1070528"/>
    <lineage>
        <taxon>unclassified sequences</taxon>
        <taxon>metagenomes</taxon>
        <taxon>organismal metagenomes</taxon>
    </lineage>
</organism>
<feature type="transmembrane region" description="Helical" evidence="1">
    <location>
        <begin position="199"/>
        <end position="221"/>
    </location>
</feature>